<sequence length="579" mass="64537">MMLNTISRTNLRLSRALISYHLSSTIRNASLNSAIGQGIRRSQNFERDDRRGNSSPRRERQYDRSNGPSSTKTFRPDHADRQYGKPDASSSRQPFRNRSESHGERGDRRERTWGKQSGELSSKPHSRRDEQWPGNDSGPFRRDRPQRPQRFQYDEDEFIRSGNFRALPQEHQSRFSPRSQDTQFSRPGRERPRREEESKEKPSKSRAHRVTDSVPERVKENVKVPDTIPYTTPASEFIYGTSAVEAALRCSRRQLYKLYVYQGAEEELNAAKVTIRKLALSKNITVKMAFAGWDRLMDKMSAGRPHNGCILEASPLPKLPVRGFHAVPSISEDYFRAELAPQSREEAAVNGTDDRIPIHHPSPPLREDEPHRYPVALLLDGVVDPGNMGAIIRSSYFLGIDAIVLAGRNSAPLSPVTIKASAGAAENMPILHVKNEIDFIERSQANGWRFYAADAPGPDSVYLDHIAAEGEQGGGKLPISTGPSVVMMGSEGSGLSSHIKSHANATVSIPGARHSPGLGVASDPARIDSLNVSVAAALLMEKFLRTPLAMAETASKKKTKSKSERKSERKSESKSEKMW</sequence>
<accession>A0A9W4I366</accession>
<evidence type="ECO:0000259" key="11">
    <source>
        <dbReference type="SMART" id="SM00967"/>
    </source>
</evidence>
<dbReference type="SUPFAM" id="SSF55315">
    <property type="entry name" value="L30e-like"/>
    <property type="match status" value="1"/>
</dbReference>
<keyword evidence="4" id="KW-0489">Methyltransferase</keyword>
<gene>
    <name evidence="12" type="ORF">POLS_LOCUS7638</name>
</gene>
<feature type="compositionally biased region" description="Basic and acidic residues" evidence="10">
    <location>
        <begin position="187"/>
        <end position="214"/>
    </location>
</feature>
<keyword evidence="3" id="KW-0698">rRNA processing</keyword>
<evidence type="ECO:0000256" key="10">
    <source>
        <dbReference type="SAM" id="MobiDB-lite"/>
    </source>
</evidence>
<dbReference type="CDD" id="cd18105">
    <property type="entry name" value="SpoU-like_MRM1"/>
    <property type="match status" value="1"/>
</dbReference>
<organism evidence="12 13">
    <name type="scientific">Penicillium olsonii</name>
    <dbReference type="NCBI Taxonomy" id="99116"/>
    <lineage>
        <taxon>Eukaryota</taxon>
        <taxon>Fungi</taxon>
        <taxon>Dikarya</taxon>
        <taxon>Ascomycota</taxon>
        <taxon>Pezizomycotina</taxon>
        <taxon>Eurotiomycetes</taxon>
        <taxon>Eurotiomycetidae</taxon>
        <taxon>Eurotiales</taxon>
        <taxon>Aspergillaceae</taxon>
        <taxon>Penicillium</taxon>
    </lineage>
</organism>
<name>A0A9W4I366_PENOL</name>
<dbReference type="Pfam" id="PF08032">
    <property type="entry name" value="SpoU_sub_bind"/>
    <property type="match status" value="1"/>
</dbReference>
<evidence type="ECO:0000256" key="2">
    <source>
        <dbReference type="ARBA" id="ARBA00007228"/>
    </source>
</evidence>
<dbReference type="PANTHER" id="PTHR46103">
    <property type="entry name" value="RRNA METHYLTRANSFERASE 1, MITOCHONDRIAL"/>
    <property type="match status" value="1"/>
</dbReference>
<feature type="compositionally biased region" description="Basic and acidic residues" evidence="10">
    <location>
        <begin position="43"/>
        <end position="63"/>
    </location>
</feature>
<feature type="compositionally biased region" description="Basic and acidic residues" evidence="10">
    <location>
        <begin position="561"/>
        <end position="579"/>
    </location>
</feature>
<keyword evidence="5" id="KW-0808">Transferase</keyword>
<evidence type="ECO:0000256" key="7">
    <source>
        <dbReference type="ARBA" id="ARBA00022946"/>
    </source>
</evidence>
<dbReference type="Proteomes" id="UP001153618">
    <property type="component" value="Unassembled WGS sequence"/>
</dbReference>
<evidence type="ECO:0000256" key="3">
    <source>
        <dbReference type="ARBA" id="ARBA00022552"/>
    </source>
</evidence>
<evidence type="ECO:0000256" key="1">
    <source>
        <dbReference type="ARBA" id="ARBA00004173"/>
    </source>
</evidence>
<evidence type="ECO:0000256" key="6">
    <source>
        <dbReference type="ARBA" id="ARBA00022691"/>
    </source>
</evidence>
<dbReference type="InterPro" id="IPR029026">
    <property type="entry name" value="tRNA_m1G_MTases_N"/>
</dbReference>
<dbReference type="Pfam" id="PF00588">
    <property type="entry name" value="SpoU_methylase"/>
    <property type="match status" value="1"/>
</dbReference>
<keyword evidence="7" id="KW-0809">Transit peptide</keyword>
<feature type="compositionally biased region" description="Polar residues" evidence="10">
    <location>
        <begin position="64"/>
        <end position="73"/>
    </location>
</feature>
<dbReference type="PANTHER" id="PTHR46103:SF1">
    <property type="entry name" value="RRNA METHYLTRANSFERASE 1, MITOCHONDRIAL"/>
    <property type="match status" value="1"/>
</dbReference>
<feature type="compositionally biased region" description="Basic and acidic residues" evidence="10">
    <location>
        <begin position="97"/>
        <end position="113"/>
    </location>
</feature>
<comment type="subcellular location">
    <subcellularLocation>
        <location evidence="1">Mitochondrion</location>
    </subcellularLocation>
</comment>
<evidence type="ECO:0000256" key="9">
    <source>
        <dbReference type="ARBA" id="ARBA00034881"/>
    </source>
</evidence>
<dbReference type="InterPro" id="IPR047261">
    <property type="entry name" value="MRM1_MeTrfase_dom"/>
</dbReference>
<evidence type="ECO:0000256" key="8">
    <source>
        <dbReference type="ARBA" id="ARBA00023128"/>
    </source>
</evidence>
<feature type="compositionally biased region" description="Basic and acidic residues" evidence="10">
    <location>
        <begin position="74"/>
        <end position="84"/>
    </location>
</feature>
<dbReference type="InterPro" id="IPR047182">
    <property type="entry name" value="MRM1"/>
</dbReference>
<dbReference type="InterPro" id="IPR001537">
    <property type="entry name" value="SpoU_MeTrfase"/>
</dbReference>
<dbReference type="AlphaFoldDB" id="A0A9W4I366"/>
<reference evidence="12" key="1">
    <citation type="submission" date="2021-07" db="EMBL/GenBank/DDBJ databases">
        <authorList>
            <person name="Branca A.L. A."/>
        </authorList>
    </citation>
    <scope>NUCLEOTIDE SEQUENCE</scope>
</reference>
<dbReference type="FunFam" id="3.30.1330.30:FF:000035">
    <property type="entry name" value="TrmH family RNA methyltransferase"/>
    <property type="match status" value="1"/>
</dbReference>
<protein>
    <recommendedName>
        <fullName evidence="9">rRNA methyltransferase 1, mitochondrial</fullName>
    </recommendedName>
</protein>
<feature type="region of interest" description="Disordered" evidence="10">
    <location>
        <begin position="40"/>
        <end position="214"/>
    </location>
</feature>
<dbReference type="EMBL" id="CAJVOS010000049">
    <property type="protein sequence ID" value="CAG8204551.1"/>
    <property type="molecule type" value="Genomic_DNA"/>
</dbReference>
<comment type="similarity">
    <text evidence="2">Belongs to the class IV-like SAM-binding methyltransferase superfamily. RNA methyltransferase TrmH family.</text>
</comment>
<comment type="caution">
    <text evidence="12">The sequence shown here is derived from an EMBL/GenBank/DDBJ whole genome shotgun (WGS) entry which is preliminary data.</text>
</comment>
<evidence type="ECO:0000256" key="4">
    <source>
        <dbReference type="ARBA" id="ARBA00022603"/>
    </source>
</evidence>
<dbReference type="InterPro" id="IPR029028">
    <property type="entry name" value="Alpha/beta_knot_MTases"/>
</dbReference>
<dbReference type="SMART" id="SM00967">
    <property type="entry name" value="SpoU_sub_bind"/>
    <property type="match status" value="1"/>
</dbReference>
<proteinExistence type="inferred from homology"/>
<dbReference type="GO" id="GO:0003723">
    <property type="term" value="F:RNA binding"/>
    <property type="evidence" value="ECO:0007669"/>
    <property type="project" value="InterPro"/>
</dbReference>
<dbReference type="InterPro" id="IPR013123">
    <property type="entry name" value="SpoU_subst-bd"/>
</dbReference>
<feature type="region of interest" description="Disordered" evidence="10">
    <location>
        <begin position="550"/>
        <end position="579"/>
    </location>
</feature>
<keyword evidence="6" id="KW-0949">S-adenosyl-L-methionine</keyword>
<feature type="domain" description="RNA 2-O ribose methyltransferase substrate binding" evidence="11">
    <location>
        <begin position="237"/>
        <end position="319"/>
    </location>
</feature>
<keyword evidence="13" id="KW-1185">Reference proteome</keyword>
<evidence type="ECO:0000313" key="13">
    <source>
        <dbReference type="Proteomes" id="UP001153618"/>
    </source>
</evidence>
<dbReference type="Gene3D" id="3.40.1280.10">
    <property type="match status" value="1"/>
</dbReference>
<dbReference type="GO" id="GO:0005739">
    <property type="term" value="C:mitochondrion"/>
    <property type="evidence" value="ECO:0007669"/>
    <property type="project" value="UniProtKB-SubCell"/>
</dbReference>
<keyword evidence="8" id="KW-0496">Mitochondrion</keyword>
<evidence type="ECO:0000256" key="5">
    <source>
        <dbReference type="ARBA" id="ARBA00022679"/>
    </source>
</evidence>
<dbReference type="Gene3D" id="3.30.1330.30">
    <property type="match status" value="1"/>
</dbReference>
<dbReference type="InterPro" id="IPR029064">
    <property type="entry name" value="Ribosomal_eL30-like_sf"/>
</dbReference>
<feature type="compositionally biased region" description="Polar residues" evidence="10">
    <location>
        <begin position="174"/>
        <end position="184"/>
    </location>
</feature>
<evidence type="ECO:0000313" key="12">
    <source>
        <dbReference type="EMBL" id="CAG8204551.1"/>
    </source>
</evidence>
<dbReference type="GO" id="GO:0016435">
    <property type="term" value="F:rRNA (guanine) methyltransferase activity"/>
    <property type="evidence" value="ECO:0007669"/>
    <property type="project" value="TreeGrafter"/>
</dbReference>
<dbReference type="OrthoDB" id="270651at2759"/>
<dbReference type="SUPFAM" id="SSF75217">
    <property type="entry name" value="alpha/beta knot"/>
    <property type="match status" value="1"/>
</dbReference>